<protein>
    <submittedName>
        <fullName evidence="1">TIGR04141 family sporadically distributed protein</fullName>
    </submittedName>
</protein>
<reference evidence="1" key="1">
    <citation type="submission" date="2022-11" db="EMBL/GenBank/DDBJ databases">
        <title>Minimal conservation of predation-associated metabolite biosynthetic gene clusters underscores biosynthetic potential of Myxococcota including descriptions for ten novel species: Archangium lansinium sp. nov., Myxococcus landrumus sp. nov., Nannocystis bai.</title>
        <authorList>
            <person name="Ahearne A."/>
            <person name="Stevens C."/>
            <person name="Dowd S."/>
        </authorList>
    </citation>
    <scope>NUCLEOTIDE SEQUENCE</scope>
    <source>
        <strain evidence="1">Fl3</strain>
    </source>
</reference>
<gene>
    <name evidence="1" type="ORF">O0S08_03775</name>
</gene>
<accession>A0ABY7HKM9</accession>
<dbReference type="Proteomes" id="UP001164459">
    <property type="component" value="Chromosome"/>
</dbReference>
<dbReference type="EMBL" id="CP114040">
    <property type="protein sequence ID" value="WAS99580.1"/>
    <property type="molecule type" value="Genomic_DNA"/>
</dbReference>
<sequence>MDAGRPAVRSPGSTYALPFGAGGSFLIDSTKISRGWGRRIALNLLYDSSGQLVDNGTALRRGLRSHLGQGLVTDVHASREVALDVLGFDSAQEILKSVTVAVPPKRGWGRYVEGADSFRLRWNGLSSALPKLCAELDRIYGLPHYANHFDFIDDLRKVDDGRTLHEAWAEAARLIMLLERVGVEARECAERPQSLVVVSRALITRSARPVRPWPPASPAG</sequence>
<evidence type="ECO:0000313" key="1">
    <source>
        <dbReference type="EMBL" id="WAS99580.1"/>
    </source>
</evidence>
<proteinExistence type="predicted"/>
<dbReference type="NCBIfam" id="TIGR04141">
    <property type="entry name" value="TIGR04141 family sporadically distributed protein"/>
    <property type="match status" value="1"/>
</dbReference>
<dbReference type="InterPro" id="IPR026487">
    <property type="entry name" value="CHP04141"/>
</dbReference>
<dbReference type="Pfam" id="PF19614">
    <property type="entry name" value="DUF6119"/>
    <property type="match status" value="1"/>
</dbReference>
<name>A0ABY7HKM9_9BACT</name>
<organism evidence="1 2">
    <name type="scientific">Nannocystis punicea</name>
    <dbReference type="NCBI Taxonomy" id="2995304"/>
    <lineage>
        <taxon>Bacteria</taxon>
        <taxon>Pseudomonadati</taxon>
        <taxon>Myxococcota</taxon>
        <taxon>Polyangia</taxon>
        <taxon>Nannocystales</taxon>
        <taxon>Nannocystaceae</taxon>
        <taxon>Nannocystis</taxon>
    </lineage>
</organism>
<keyword evidence="2" id="KW-1185">Reference proteome</keyword>
<evidence type="ECO:0000313" key="2">
    <source>
        <dbReference type="Proteomes" id="UP001164459"/>
    </source>
</evidence>
<dbReference type="RefSeq" id="WP_269041939.1">
    <property type="nucleotide sequence ID" value="NZ_CP114040.1"/>
</dbReference>